<keyword evidence="3" id="KW-0547">Nucleotide-binding</keyword>
<evidence type="ECO:0000313" key="4">
    <source>
        <dbReference type="Proteomes" id="UP001333102"/>
    </source>
</evidence>
<protein>
    <submittedName>
        <fullName evidence="3">Helicase-associated domain-containing protein</fullName>
    </submittedName>
</protein>
<keyword evidence="4" id="KW-1185">Reference proteome</keyword>
<reference evidence="4" key="1">
    <citation type="submission" date="2023-12" db="EMBL/GenBank/DDBJ databases">
        <title>Novel isolates from deep terrestrial aquifers shed light on the physiology and ecology of the class Limnochordia.</title>
        <authorList>
            <person name="Karnachuk O.V."/>
            <person name="Lukina A.P."/>
            <person name="Avakyan M.R."/>
            <person name="Kadnikov V."/>
            <person name="Begmatov S."/>
            <person name="Beletsky A.V."/>
            <person name="Mardanov A.V."/>
            <person name="Ravin N.V."/>
        </authorList>
    </citation>
    <scope>NUCLEOTIDE SEQUENCE [LARGE SCALE GENOMIC DNA]</scope>
    <source>
        <strain evidence="4">LN</strain>
    </source>
</reference>
<dbReference type="InterPro" id="IPR032830">
    <property type="entry name" value="XPB/Ssl2_N"/>
</dbReference>
<evidence type="ECO:0000259" key="2">
    <source>
        <dbReference type="Pfam" id="PF13625"/>
    </source>
</evidence>
<name>A0ABZ1BRG6_9FIRM</name>
<dbReference type="Pfam" id="PF13625">
    <property type="entry name" value="Helicase_C_3"/>
    <property type="match status" value="1"/>
</dbReference>
<feature type="region of interest" description="Disordered" evidence="1">
    <location>
        <begin position="322"/>
        <end position="341"/>
    </location>
</feature>
<evidence type="ECO:0000313" key="3">
    <source>
        <dbReference type="EMBL" id="WRP15278.1"/>
    </source>
</evidence>
<keyword evidence="3" id="KW-0347">Helicase</keyword>
<keyword evidence="3" id="KW-0378">Hydrolase</keyword>
<evidence type="ECO:0000256" key="1">
    <source>
        <dbReference type="SAM" id="MobiDB-lite"/>
    </source>
</evidence>
<sequence>MQYRQLTSQEPPAALDGAAYRALSPHAQTALLALLFSRASLPAPELAGAGADQVVARVAALVGGKPAALAALWEARRAGLAVLVRERRYDLYLLPDESRQLLWNIGARDLRSRRPPITFVVETAFGQDRFDTAGVEAASALLFDLAAVIAFVRAEEAPLGPGGHLQRRAQHRLTEYLSLKEPLAPDTGPFAPEPPRMGFLLDLAKRIGLVQVAPGDAEFLQEGPLADAWLRAGPGRRLARAMAGFCAMAGGSEVDALIALDASRWVAAPGRGVWVKGFAEAISHFEDEPFPAYRLVSLIKTLQRLAWMGAVFMWRARWHEPPPESGEAGNVSVKPAPSQRRGLPPLSDVAFGITAIGRVLWDALSDPRAMLEAARLDEDAEPELQAVSEGVRPGRLGELDDDPSVDGHVTAAPAPGIAIDQRLAQLLPEDETHAFIQPNFEILAPRHMRPDRLARLMEISEVVRSDRMVQLRLDVDRAAAAVRSGRWAPAEVVGLLREAARHELPQNVQFTLVDALKPLGRVQLMDGILVRTDDATVASALLDGARARGIPIDRVAPEALWIERRYVGALLEAAERSGYPVRPWVKGTRVAYPAQRADEVGQALESAARQAARESGILVERRPPPSLARGRRDLTFVPPGSEADLLGVAGRASRLPASWASRREE</sequence>
<feature type="domain" description="Helicase XPB/Ssl2 N-terminal" evidence="2">
    <location>
        <begin position="436"/>
        <end position="554"/>
    </location>
</feature>
<dbReference type="RefSeq" id="WP_324669674.1">
    <property type="nucleotide sequence ID" value="NZ_CP141614.1"/>
</dbReference>
<dbReference type="EMBL" id="CP141614">
    <property type="protein sequence ID" value="WRP15278.1"/>
    <property type="molecule type" value="Genomic_DNA"/>
</dbReference>
<proteinExistence type="predicted"/>
<gene>
    <name evidence="3" type="ORF">VLY81_03685</name>
</gene>
<organism evidence="3 4">
    <name type="scientific">Geochorda subterranea</name>
    <dbReference type="NCBI Taxonomy" id="3109564"/>
    <lineage>
        <taxon>Bacteria</taxon>
        <taxon>Bacillati</taxon>
        <taxon>Bacillota</taxon>
        <taxon>Limnochordia</taxon>
        <taxon>Limnochordales</taxon>
        <taxon>Geochordaceae</taxon>
        <taxon>Geochorda</taxon>
    </lineage>
</organism>
<dbReference type="GO" id="GO:0004386">
    <property type="term" value="F:helicase activity"/>
    <property type="evidence" value="ECO:0007669"/>
    <property type="project" value="UniProtKB-KW"/>
</dbReference>
<dbReference type="Proteomes" id="UP001333102">
    <property type="component" value="Chromosome"/>
</dbReference>
<keyword evidence="3" id="KW-0067">ATP-binding</keyword>
<accession>A0ABZ1BRG6</accession>